<evidence type="ECO:0000259" key="2">
    <source>
        <dbReference type="Pfam" id="PF00582"/>
    </source>
</evidence>
<keyword evidence="4" id="KW-1185">Reference proteome</keyword>
<name>D6SSL4_9BACT</name>
<dbReference type="SUPFAM" id="SSF52402">
    <property type="entry name" value="Adenine nucleotide alpha hydrolases-like"/>
    <property type="match status" value="2"/>
</dbReference>
<protein>
    <submittedName>
        <fullName evidence="3">UspA domain protein</fullName>
    </submittedName>
</protein>
<dbReference type="Proteomes" id="UP000005496">
    <property type="component" value="Unassembled WGS sequence"/>
</dbReference>
<dbReference type="Pfam" id="PF00582">
    <property type="entry name" value="Usp"/>
    <property type="match status" value="1"/>
</dbReference>
<accession>D6SSL4</accession>
<dbReference type="PANTHER" id="PTHR46268">
    <property type="entry name" value="STRESS RESPONSE PROTEIN NHAX"/>
    <property type="match status" value="1"/>
</dbReference>
<gene>
    <name evidence="3" type="ORF">Dthio_PD1016</name>
</gene>
<dbReference type="Gene3D" id="3.40.50.12370">
    <property type="match status" value="1"/>
</dbReference>
<evidence type="ECO:0000256" key="1">
    <source>
        <dbReference type="ARBA" id="ARBA00008791"/>
    </source>
</evidence>
<comment type="caution">
    <text evidence="3">The sequence shown here is derived from an EMBL/GenBank/DDBJ whole genome shotgun (WGS) entry which is preliminary data.</text>
</comment>
<dbReference type="RefSeq" id="WP_008871029.1">
    <property type="nucleotide sequence ID" value="NZ_ACJN02000003.1"/>
</dbReference>
<proteinExistence type="inferred from homology"/>
<feature type="domain" description="UspA" evidence="2">
    <location>
        <begin position="162"/>
        <end position="284"/>
    </location>
</feature>
<dbReference type="InterPro" id="IPR006016">
    <property type="entry name" value="UspA"/>
</dbReference>
<dbReference type="eggNOG" id="COG0589">
    <property type="taxonomic scope" value="Bacteria"/>
</dbReference>
<evidence type="ECO:0000313" key="3">
    <source>
        <dbReference type="EMBL" id="EFI33680.1"/>
    </source>
</evidence>
<dbReference type="EMBL" id="ACJN02000003">
    <property type="protein sequence ID" value="EFI33680.1"/>
    <property type="molecule type" value="Genomic_DNA"/>
</dbReference>
<evidence type="ECO:0000313" key="4">
    <source>
        <dbReference type="Proteomes" id="UP000005496"/>
    </source>
</evidence>
<dbReference type="OrthoDB" id="5430193at2"/>
<sequence>MQKLNKHFLLAVSDDASLQYGARFLGYFFHNKGEIRVDMLNIAYNPQKTMAEPGDPTPHQTTQMQHASLEKGKLALQSAREKLEGYGFAEDSLKTDLKMQTFSTVHDLVSYGRKGLYDSLVLGHRGIGMLESLVQDSISSKLLHQECEMPLWICREPVRAKKDILICTDGSEASLGAADHAGFILAGEPEHDITVLHVAGSGSQADREKIINSTVDRLLDNNIDQKRITAKSLDRTDTARTILDYARENSFAVIAMGRTERHKSPGRLGRFFMGSVSEKVFKNFRQASLWIHH</sequence>
<organism evidence="3 4">
    <name type="scientific">Desulfonatronospira thiodismutans ASO3-1</name>
    <dbReference type="NCBI Taxonomy" id="555779"/>
    <lineage>
        <taxon>Bacteria</taxon>
        <taxon>Pseudomonadati</taxon>
        <taxon>Thermodesulfobacteriota</taxon>
        <taxon>Desulfovibrionia</taxon>
        <taxon>Desulfovibrionales</taxon>
        <taxon>Desulfonatronovibrionaceae</taxon>
        <taxon>Desulfonatronospira</taxon>
    </lineage>
</organism>
<reference evidence="3" key="1">
    <citation type="submission" date="2010-05" db="EMBL/GenBank/DDBJ databases">
        <title>The draft genome of Desulfonatronospira thiodismutans ASO3-1.</title>
        <authorList>
            <consortium name="US DOE Joint Genome Institute (JGI-PGF)"/>
            <person name="Lucas S."/>
            <person name="Copeland A."/>
            <person name="Lapidus A."/>
            <person name="Cheng J.-F."/>
            <person name="Bruce D."/>
            <person name="Goodwin L."/>
            <person name="Pitluck S."/>
            <person name="Chertkov O."/>
            <person name="Brettin T."/>
            <person name="Detter J.C."/>
            <person name="Han C."/>
            <person name="Land M.L."/>
            <person name="Hauser L."/>
            <person name="Kyrpides N."/>
            <person name="Mikhailova N."/>
            <person name="Muyzer G."/>
            <person name="Woyke T."/>
        </authorList>
    </citation>
    <scope>NUCLEOTIDE SEQUENCE [LARGE SCALE GENOMIC DNA]</scope>
    <source>
        <strain evidence="3">ASO3-1</strain>
    </source>
</reference>
<dbReference type="PANTHER" id="PTHR46268:SF6">
    <property type="entry name" value="UNIVERSAL STRESS PROTEIN UP12"/>
    <property type="match status" value="1"/>
</dbReference>
<dbReference type="CDD" id="cd00293">
    <property type="entry name" value="USP-like"/>
    <property type="match status" value="1"/>
</dbReference>
<dbReference type="AlphaFoldDB" id="D6SSL4"/>
<comment type="similarity">
    <text evidence="1">Belongs to the universal stress protein A family.</text>
</comment>